<organism evidence="3 4">
    <name type="scientific">Halomonas tibetensis</name>
    <dbReference type="NCBI Taxonomy" id="2259590"/>
    <lineage>
        <taxon>Bacteria</taxon>
        <taxon>Pseudomonadati</taxon>
        <taxon>Pseudomonadota</taxon>
        <taxon>Gammaproteobacteria</taxon>
        <taxon>Oceanospirillales</taxon>
        <taxon>Halomonadaceae</taxon>
        <taxon>Halomonas</taxon>
    </lineage>
</organism>
<dbReference type="InterPro" id="IPR001387">
    <property type="entry name" value="Cro/C1-type_HTH"/>
</dbReference>
<keyword evidence="1" id="KW-0238">DNA-binding</keyword>
<dbReference type="SMART" id="SM00530">
    <property type="entry name" value="HTH_XRE"/>
    <property type="match status" value="1"/>
</dbReference>
<accession>A0ABV7B9M6</accession>
<evidence type="ECO:0000313" key="3">
    <source>
        <dbReference type="EMBL" id="MFC2992934.1"/>
    </source>
</evidence>
<dbReference type="PROSITE" id="PS50943">
    <property type="entry name" value="HTH_CROC1"/>
    <property type="match status" value="1"/>
</dbReference>
<proteinExistence type="predicted"/>
<dbReference type="Proteomes" id="UP001595386">
    <property type="component" value="Unassembled WGS sequence"/>
</dbReference>
<dbReference type="InterPro" id="IPR050807">
    <property type="entry name" value="TransReg_Diox_bact_type"/>
</dbReference>
<evidence type="ECO:0000313" key="4">
    <source>
        <dbReference type="Proteomes" id="UP001595386"/>
    </source>
</evidence>
<protein>
    <submittedName>
        <fullName evidence="3">Helix-turn-helix domain-containing protein</fullName>
    </submittedName>
</protein>
<dbReference type="PANTHER" id="PTHR46797">
    <property type="entry name" value="HTH-TYPE TRANSCRIPTIONAL REGULATOR"/>
    <property type="match status" value="1"/>
</dbReference>
<dbReference type="PANTHER" id="PTHR46797:SF1">
    <property type="entry name" value="METHYLPHOSPHONATE SYNTHASE"/>
    <property type="match status" value="1"/>
</dbReference>
<dbReference type="RefSeq" id="WP_379760086.1">
    <property type="nucleotide sequence ID" value="NZ_JBHRSQ010000017.1"/>
</dbReference>
<dbReference type="SUPFAM" id="SSF47413">
    <property type="entry name" value="lambda repressor-like DNA-binding domains"/>
    <property type="match status" value="1"/>
</dbReference>
<reference evidence="4" key="1">
    <citation type="journal article" date="2019" name="Int. J. Syst. Evol. Microbiol.">
        <title>The Global Catalogue of Microorganisms (GCM) 10K type strain sequencing project: providing services to taxonomists for standard genome sequencing and annotation.</title>
        <authorList>
            <consortium name="The Broad Institute Genomics Platform"/>
            <consortium name="The Broad Institute Genome Sequencing Center for Infectious Disease"/>
            <person name="Wu L."/>
            <person name="Ma J."/>
        </authorList>
    </citation>
    <scope>NUCLEOTIDE SEQUENCE [LARGE SCALE GENOMIC DNA]</scope>
    <source>
        <strain evidence="4">KCTC 52660</strain>
    </source>
</reference>
<feature type="domain" description="HTH cro/C1-type" evidence="2">
    <location>
        <begin position="3"/>
        <end position="57"/>
    </location>
</feature>
<dbReference type="Gene3D" id="1.10.260.40">
    <property type="entry name" value="lambda repressor-like DNA-binding domains"/>
    <property type="match status" value="1"/>
</dbReference>
<dbReference type="CDD" id="cd00093">
    <property type="entry name" value="HTH_XRE"/>
    <property type="match status" value="1"/>
</dbReference>
<dbReference type="Pfam" id="PF01381">
    <property type="entry name" value="HTH_3"/>
    <property type="match status" value="1"/>
</dbReference>
<dbReference type="EMBL" id="JBHRSQ010000017">
    <property type="protein sequence ID" value="MFC2992934.1"/>
    <property type="molecule type" value="Genomic_DNA"/>
</dbReference>
<evidence type="ECO:0000256" key="1">
    <source>
        <dbReference type="ARBA" id="ARBA00023125"/>
    </source>
</evidence>
<sequence length="65" mass="7039">MNIRKARKAAGLTQIELAERVGCDQSMISRIEQGKRPVTVDMLKVIAQAVGMPPHALLADDPEVA</sequence>
<keyword evidence="4" id="KW-1185">Reference proteome</keyword>
<comment type="caution">
    <text evidence="3">The sequence shown here is derived from an EMBL/GenBank/DDBJ whole genome shotgun (WGS) entry which is preliminary data.</text>
</comment>
<dbReference type="InterPro" id="IPR010982">
    <property type="entry name" value="Lambda_DNA-bd_dom_sf"/>
</dbReference>
<evidence type="ECO:0000259" key="2">
    <source>
        <dbReference type="PROSITE" id="PS50943"/>
    </source>
</evidence>
<name>A0ABV7B9M6_9GAMM</name>
<gene>
    <name evidence="3" type="ORF">ACFODV_12900</name>
</gene>